<dbReference type="EMBL" id="KL142371">
    <property type="protein sequence ID" value="KDR80920.1"/>
    <property type="molecule type" value="Genomic_DNA"/>
</dbReference>
<dbReference type="AlphaFoldDB" id="A0A067TCJ1"/>
<sequence>MTRSHRYCCGRSPRVTERRNPGRNGPEWKSKTYITEAEIGDDNLSIFEEDLLDCDFEDDPYSEHVTRVVVSIMDIARPAKKGHLRNNLKASNVHTFSVADYFVPLDDEEFEIWDDSEFWEDDWEEIHDEKRVAERVSYASALRGNGG</sequence>
<organism evidence="2 3">
    <name type="scientific">Galerina marginata (strain CBS 339.88)</name>
    <dbReference type="NCBI Taxonomy" id="685588"/>
    <lineage>
        <taxon>Eukaryota</taxon>
        <taxon>Fungi</taxon>
        <taxon>Dikarya</taxon>
        <taxon>Basidiomycota</taxon>
        <taxon>Agaricomycotina</taxon>
        <taxon>Agaricomycetes</taxon>
        <taxon>Agaricomycetidae</taxon>
        <taxon>Agaricales</taxon>
        <taxon>Agaricineae</taxon>
        <taxon>Strophariaceae</taxon>
        <taxon>Galerina</taxon>
    </lineage>
</organism>
<protein>
    <submittedName>
        <fullName evidence="2">Uncharacterized protein</fullName>
    </submittedName>
</protein>
<reference evidence="3" key="1">
    <citation type="journal article" date="2014" name="Proc. Natl. Acad. Sci. U.S.A.">
        <title>Extensive sampling of basidiomycete genomes demonstrates inadequacy of the white-rot/brown-rot paradigm for wood decay fungi.</title>
        <authorList>
            <person name="Riley R."/>
            <person name="Salamov A.A."/>
            <person name="Brown D.W."/>
            <person name="Nagy L.G."/>
            <person name="Floudas D."/>
            <person name="Held B.W."/>
            <person name="Levasseur A."/>
            <person name="Lombard V."/>
            <person name="Morin E."/>
            <person name="Otillar R."/>
            <person name="Lindquist E.A."/>
            <person name="Sun H."/>
            <person name="LaButti K.M."/>
            <person name="Schmutz J."/>
            <person name="Jabbour D."/>
            <person name="Luo H."/>
            <person name="Baker S.E."/>
            <person name="Pisabarro A.G."/>
            <person name="Walton J.D."/>
            <person name="Blanchette R.A."/>
            <person name="Henrissat B."/>
            <person name="Martin F."/>
            <person name="Cullen D."/>
            <person name="Hibbett D.S."/>
            <person name="Grigoriev I.V."/>
        </authorList>
    </citation>
    <scope>NUCLEOTIDE SEQUENCE [LARGE SCALE GENOMIC DNA]</scope>
    <source>
        <strain evidence="3">CBS 339.88</strain>
    </source>
</reference>
<feature type="region of interest" description="Disordered" evidence="1">
    <location>
        <begin position="1"/>
        <end position="27"/>
    </location>
</feature>
<dbReference type="STRING" id="685588.A0A067TCJ1"/>
<dbReference type="HOGENOM" id="CLU_1695608_0_0_1"/>
<gene>
    <name evidence="2" type="ORF">GALMADRAFT_241468</name>
</gene>
<keyword evidence="3" id="KW-1185">Reference proteome</keyword>
<dbReference type="Proteomes" id="UP000027222">
    <property type="component" value="Unassembled WGS sequence"/>
</dbReference>
<proteinExistence type="predicted"/>
<evidence type="ECO:0000313" key="3">
    <source>
        <dbReference type="Proteomes" id="UP000027222"/>
    </source>
</evidence>
<name>A0A067TCJ1_GALM3</name>
<accession>A0A067TCJ1</accession>
<evidence type="ECO:0000313" key="2">
    <source>
        <dbReference type="EMBL" id="KDR80920.1"/>
    </source>
</evidence>
<evidence type="ECO:0000256" key="1">
    <source>
        <dbReference type="SAM" id="MobiDB-lite"/>
    </source>
</evidence>
<feature type="compositionally biased region" description="Basic and acidic residues" evidence="1">
    <location>
        <begin position="14"/>
        <end position="27"/>
    </location>
</feature>